<evidence type="ECO:0000256" key="7">
    <source>
        <dbReference type="ARBA" id="ARBA00022989"/>
    </source>
</evidence>
<dbReference type="SUPFAM" id="SSF52540">
    <property type="entry name" value="P-loop containing nucleoside triphosphate hydrolases"/>
    <property type="match status" value="1"/>
</dbReference>
<dbReference type="InterPro" id="IPR017871">
    <property type="entry name" value="ABC_transporter-like_CS"/>
</dbReference>
<dbReference type="PANTHER" id="PTHR24223:SF456">
    <property type="entry name" value="MULTIDRUG RESISTANCE-ASSOCIATED PROTEIN LETHAL(2)03659"/>
    <property type="match status" value="1"/>
</dbReference>
<dbReference type="GO" id="GO:0016887">
    <property type="term" value="F:ATP hydrolysis activity"/>
    <property type="evidence" value="ECO:0007669"/>
    <property type="project" value="InterPro"/>
</dbReference>
<dbReference type="InterPro" id="IPR027417">
    <property type="entry name" value="P-loop_NTPase"/>
</dbReference>
<evidence type="ECO:0000256" key="3">
    <source>
        <dbReference type="ARBA" id="ARBA00022448"/>
    </source>
</evidence>
<dbReference type="InterPro" id="IPR003439">
    <property type="entry name" value="ABC_transporter-like_ATP-bd"/>
</dbReference>
<evidence type="ECO:0000313" key="10">
    <source>
        <dbReference type="EMBL" id="KAF5342452.1"/>
    </source>
</evidence>
<dbReference type="GO" id="GO:0016020">
    <property type="term" value="C:membrane"/>
    <property type="evidence" value="ECO:0007669"/>
    <property type="project" value="UniProtKB-SubCell"/>
</dbReference>
<evidence type="ECO:0000256" key="8">
    <source>
        <dbReference type="ARBA" id="ARBA00023136"/>
    </source>
</evidence>
<keyword evidence="6" id="KW-0067">ATP-binding</keyword>
<evidence type="ECO:0000256" key="4">
    <source>
        <dbReference type="ARBA" id="ARBA00022692"/>
    </source>
</evidence>
<protein>
    <recommendedName>
        <fullName evidence="9">ABC transporter domain-containing protein</fullName>
    </recommendedName>
</protein>
<organism evidence="10 11">
    <name type="scientific">Ephemerocybe angulata</name>
    <dbReference type="NCBI Taxonomy" id="980116"/>
    <lineage>
        <taxon>Eukaryota</taxon>
        <taxon>Fungi</taxon>
        <taxon>Dikarya</taxon>
        <taxon>Basidiomycota</taxon>
        <taxon>Agaricomycotina</taxon>
        <taxon>Agaricomycetes</taxon>
        <taxon>Agaricomycetidae</taxon>
        <taxon>Agaricales</taxon>
        <taxon>Agaricineae</taxon>
        <taxon>Psathyrellaceae</taxon>
        <taxon>Ephemerocybe</taxon>
    </lineage>
</organism>
<proteinExistence type="inferred from homology"/>
<evidence type="ECO:0000259" key="9">
    <source>
        <dbReference type="PROSITE" id="PS50893"/>
    </source>
</evidence>
<dbReference type="FunFam" id="3.40.50.300:FF:000630">
    <property type="entry name" value="ATP-binding cassette (ABC) transporter, putative"/>
    <property type="match status" value="1"/>
</dbReference>
<dbReference type="AlphaFoldDB" id="A0A8H5CIL9"/>
<dbReference type="Pfam" id="PF00005">
    <property type="entry name" value="ABC_tran"/>
    <property type="match status" value="1"/>
</dbReference>
<dbReference type="GO" id="GO:0005524">
    <property type="term" value="F:ATP binding"/>
    <property type="evidence" value="ECO:0007669"/>
    <property type="project" value="UniProtKB-KW"/>
</dbReference>
<feature type="domain" description="ABC transporter" evidence="9">
    <location>
        <begin position="32"/>
        <end position="263"/>
    </location>
</feature>
<dbReference type="PANTHER" id="PTHR24223">
    <property type="entry name" value="ATP-BINDING CASSETTE SUB-FAMILY C"/>
    <property type="match status" value="1"/>
</dbReference>
<keyword evidence="8" id="KW-0472">Membrane</keyword>
<keyword evidence="7" id="KW-1133">Transmembrane helix</keyword>
<gene>
    <name evidence="10" type="ORF">D9611_001635</name>
</gene>
<keyword evidence="11" id="KW-1185">Reference proteome</keyword>
<sequence length="280" mass="30406">MPLNESFIQEGAPTKERIQAPHNWPEKGAVSLQGVSVNYRIGLPAALSNISIEIKPGEKVGIVGRTGAGKSSLVNSLMRIVEYTGTIEIDGSVLAKKETVKYQLIMVVEPVVFGGTIRSALDPHGQYTDDALRCALVRAFTGAENGPDSKRCLELDATVESNGANLSLGERALLSVVRVLLRNSRIIILDEATASVDCEADINVQRAIHREFNERTLICIAHRIRTVLPYDRILVLHGGSIIELDTPLGLYDKGGLFNKLCSESCITREDILSAKWAGTS</sequence>
<evidence type="ECO:0000256" key="2">
    <source>
        <dbReference type="ARBA" id="ARBA00009726"/>
    </source>
</evidence>
<dbReference type="InterPro" id="IPR003593">
    <property type="entry name" value="AAA+_ATPase"/>
</dbReference>
<dbReference type="GO" id="GO:0042626">
    <property type="term" value="F:ATPase-coupled transmembrane transporter activity"/>
    <property type="evidence" value="ECO:0007669"/>
    <property type="project" value="TreeGrafter"/>
</dbReference>
<evidence type="ECO:0000313" key="11">
    <source>
        <dbReference type="Proteomes" id="UP000541558"/>
    </source>
</evidence>
<keyword evidence="3" id="KW-0813">Transport</keyword>
<dbReference type="Gene3D" id="3.40.50.300">
    <property type="entry name" value="P-loop containing nucleotide triphosphate hydrolases"/>
    <property type="match status" value="1"/>
</dbReference>
<comment type="similarity">
    <text evidence="2">Belongs to the ABC transporter superfamily. ABCC family. Conjugate transporter (TC 3.A.1.208) subfamily.</text>
</comment>
<evidence type="ECO:0000256" key="6">
    <source>
        <dbReference type="ARBA" id="ARBA00022840"/>
    </source>
</evidence>
<dbReference type="SMART" id="SM00382">
    <property type="entry name" value="AAA"/>
    <property type="match status" value="1"/>
</dbReference>
<dbReference type="InterPro" id="IPR050173">
    <property type="entry name" value="ABC_transporter_C-like"/>
</dbReference>
<comment type="caution">
    <text evidence="10">The sequence shown here is derived from an EMBL/GenBank/DDBJ whole genome shotgun (WGS) entry which is preliminary data.</text>
</comment>
<reference evidence="10 11" key="1">
    <citation type="journal article" date="2020" name="ISME J.">
        <title>Uncovering the hidden diversity of litter-decomposition mechanisms in mushroom-forming fungi.</title>
        <authorList>
            <person name="Floudas D."/>
            <person name="Bentzer J."/>
            <person name="Ahren D."/>
            <person name="Johansson T."/>
            <person name="Persson P."/>
            <person name="Tunlid A."/>
        </authorList>
    </citation>
    <scope>NUCLEOTIDE SEQUENCE [LARGE SCALE GENOMIC DNA]</scope>
    <source>
        <strain evidence="10 11">CBS 175.51</strain>
    </source>
</reference>
<keyword evidence="5" id="KW-0547">Nucleotide-binding</keyword>
<evidence type="ECO:0000256" key="1">
    <source>
        <dbReference type="ARBA" id="ARBA00004141"/>
    </source>
</evidence>
<dbReference type="EMBL" id="JAACJK010000001">
    <property type="protein sequence ID" value="KAF5342452.1"/>
    <property type="molecule type" value="Genomic_DNA"/>
</dbReference>
<dbReference type="PROSITE" id="PS00211">
    <property type="entry name" value="ABC_TRANSPORTER_1"/>
    <property type="match status" value="1"/>
</dbReference>
<accession>A0A8H5CIL9</accession>
<comment type="subcellular location">
    <subcellularLocation>
        <location evidence="1">Membrane</location>
        <topology evidence="1">Multi-pass membrane protein</topology>
    </subcellularLocation>
</comment>
<evidence type="ECO:0000256" key="5">
    <source>
        <dbReference type="ARBA" id="ARBA00022741"/>
    </source>
</evidence>
<dbReference type="Proteomes" id="UP000541558">
    <property type="component" value="Unassembled WGS sequence"/>
</dbReference>
<name>A0A8H5CIL9_9AGAR</name>
<dbReference type="PROSITE" id="PS50893">
    <property type="entry name" value="ABC_TRANSPORTER_2"/>
    <property type="match status" value="1"/>
</dbReference>
<keyword evidence="4" id="KW-0812">Transmembrane</keyword>
<dbReference type="OrthoDB" id="6500128at2759"/>